<dbReference type="InterPro" id="IPR037401">
    <property type="entry name" value="SnoaL-like"/>
</dbReference>
<accession>A0ABM7SXF7</accession>
<evidence type="ECO:0000259" key="1">
    <source>
        <dbReference type="Pfam" id="PF12680"/>
    </source>
</evidence>
<dbReference type="EMBL" id="AP024828">
    <property type="protein sequence ID" value="BCZ25264.1"/>
    <property type="molecule type" value="Genomic_DNA"/>
</dbReference>
<dbReference type="RefSeq" id="WP_221043597.1">
    <property type="nucleotide sequence ID" value="NZ_AP024828.1"/>
</dbReference>
<organism evidence="2 3">
    <name type="scientific">Mycobacterium senriense</name>
    <dbReference type="NCBI Taxonomy" id="2775496"/>
    <lineage>
        <taxon>Bacteria</taxon>
        <taxon>Bacillati</taxon>
        <taxon>Actinomycetota</taxon>
        <taxon>Actinomycetes</taxon>
        <taxon>Mycobacteriales</taxon>
        <taxon>Mycobacteriaceae</taxon>
        <taxon>Mycobacterium</taxon>
        <taxon>Mycobacterium avium complex (MAC)</taxon>
    </lineage>
</organism>
<evidence type="ECO:0000313" key="3">
    <source>
        <dbReference type="Proteomes" id="UP000826012"/>
    </source>
</evidence>
<sequence>MSEQEQNIELVKRGYEAFNAGDGKAVMDLFDDNIEWVQPGDSAIGGSYRGKHDLAGLLAKMAEKQTTADPQRFIADGDDVIALCQTTAGGETSEIAQVFTLRDGKVVAAHAYADTAALERVFGKKEVATA</sequence>
<gene>
    <name evidence="2" type="ORF">MTY59_51190</name>
</gene>
<feature type="domain" description="SnoaL-like" evidence="1">
    <location>
        <begin position="11"/>
        <end position="108"/>
    </location>
</feature>
<dbReference type="PANTHER" id="PTHR41252:SF1">
    <property type="entry name" value="BLR2505 PROTEIN"/>
    <property type="match status" value="1"/>
</dbReference>
<name>A0ABM7SXF7_9MYCO</name>
<dbReference type="SUPFAM" id="SSF54427">
    <property type="entry name" value="NTF2-like"/>
    <property type="match status" value="1"/>
</dbReference>
<reference evidence="2 3" key="1">
    <citation type="submission" date="2021-07" db="EMBL/GenBank/DDBJ databases">
        <title>Complete genome sequence of nontuberculous Mycobacterium sp. TY59.</title>
        <authorList>
            <person name="Fukushima K."/>
        </authorList>
    </citation>
    <scope>NUCLEOTIDE SEQUENCE [LARGE SCALE GENOMIC DNA]</scope>
    <source>
        <strain evidence="2 3">TY59</strain>
    </source>
</reference>
<protein>
    <recommendedName>
        <fullName evidence="1">SnoaL-like domain-containing protein</fullName>
    </recommendedName>
</protein>
<dbReference type="PANTHER" id="PTHR41252">
    <property type="entry name" value="BLR2505 PROTEIN"/>
    <property type="match status" value="1"/>
</dbReference>
<dbReference type="Pfam" id="PF12680">
    <property type="entry name" value="SnoaL_2"/>
    <property type="match status" value="1"/>
</dbReference>
<dbReference type="Proteomes" id="UP000826012">
    <property type="component" value="Chromosome"/>
</dbReference>
<dbReference type="InterPro" id="IPR032710">
    <property type="entry name" value="NTF2-like_dom_sf"/>
</dbReference>
<proteinExistence type="predicted"/>
<keyword evidence="3" id="KW-1185">Reference proteome</keyword>
<evidence type="ECO:0000313" key="2">
    <source>
        <dbReference type="EMBL" id="BCZ25264.1"/>
    </source>
</evidence>
<dbReference type="Gene3D" id="3.10.450.50">
    <property type="match status" value="1"/>
</dbReference>